<evidence type="ECO:0000256" key="5">
    <source>
        <dbReference type="ARBA" id="ARBA00022989"/>
    </source>
</evidence>
<organism evidence="9 11">
    <name type="scientific">Eisenbergiella tayi</name>
    <dbReference type="NCBI Taxonomy" id="1432052"/>
    <lineage>
        <taxon>Bacteria</taxon>
        <taxon>Bacillati</taxon>
        <taxon>Bacillota</taxon>
        <taxon>Clostridia</taxon>
        <taxon>Lachnospirales</taxon>
        <taxon>Lachnospiraceae</taxon>
        <taxon>Eisenbergiella</taxon>
    </lineage>
</organism>
<keyword evidence="12" id="KW-1185">Reference proteome</keyword>
<dbReference type="PANTHER" id="PTHR32243">
    <property type="entry name" value="MALTOSE TRANSPORT SYSTEM PERMEASE-RELATED"/>
    <property type="match status" value="1"/>
</dbReference>
<protein>
    <submittedName>
        <fullName evidence="9">Sugar ABC transporter permease</fullName>
    </submittedName>
</protein>
<feature type="domain" description="ABC transmembrane type-1" evidence="8">
    <location>
        <begin position="72"/>
        <end position="263"/>
    </location>
</feature>
<dbReference type="InterPro" id="IPR035906">
    <property type="entry name" value="MetI-like_sf"/>
</dbReference>
<accession>A0A1E3UFR3</accession>
<evidence type="ECO:0000256" key="1">
    <source>
        <dbReference type="ARBA" id="ARBA00004651"/>
    </source>
</evidence>
<feature type="transmembrane region" description="Helical" evidence="7">
    <location>
        <begin position="140"/>
        <end position="162"/>
    </location>
</feature>
<evidence type="ECO:0000256" key="7">
    <source>
        <dbReference type="RuleBase" id="RU363032"/>
    </source>
</evidence>
<evidence type="ECO:0000256" key="6">
    <source>
        <dbReference type="ARBA" id="ARBA00023136"/>
    </source>
</evidence>
<dbReference type="AlphaFoldDB" id="A0A1E3UFR3"/>
<feature type="transmembrane region" description="Helical" evidence="7">
    <location>
        <begin position="182"/>
        <end position="201"/>
    </location>
</feature>
<dbReference type="InterPro" id="IPR000515">
    <property type="entry name" value="MetI-like"/>
</dbReference>
<evidence type="ECO:0000256" key="2">
    <source>
        <dbReference type="ARBA" id="ARBA00022448"/>
    </source>
</evidence>
<sequence>MRINMKKTGKNLLVLLALLPGIILIIFPMYVTIVTAFKTPQESGSSFFALPSSFFLGNFISVINKSYYFRYILNTAVILLCSVIVELLIVPMAAYSIQRNNRKYYRFIYIFIVCGLFVPFQVRMVSLVQMMSQLHLMSKLGMVFLYLAATTPPGVFLITGYLKSVPEQIEEAAYMDGSSYGATYFKVVFPLLKPILSTLLIKDSLFIWNDFQLPLIILNGSTKSWTLQLFQYNFKSQYSFDYNLAFASFIMTMLPILILYILIQKNIVAGLSAGAVKG</sequence>
<comment type="caution">
    <text evidence="9">The sequence shown here is derived from an EMBL/GenBank/DDBJ whole genome shotgun (WGS) entry which is preliminary data.</text>
</comment>
<evidence type="ECO:0000313" key="11">
    <source>
        <dbReference type="Proteomes" id="UP000094271"/>
    </source>
</evidence>
<keyword evidence="3" id="KW-1003">Cell membrane</keyword>
<dbReference type="EMBL" id="MEHA01000018">
    <property type="protein sequence ID" value="ODR47962.1"/>
    <property type="molecule type" value="Genomic_DNA"/>
</dbReference>
<comment type="similarity">
    <text evidence="7">Belongs to the binding-protein-dependent transport system permease family.</text>
</comment>
<name>A0A1E3UFR3_9FIRM</name>
<dbReference type="GO" id="GO:0005886">
    <property type="term" value="C:plasma membrane"/>
    <property type="evidence" value="ECO:0007669"/>
    <property type="project" value="UniProtKB-SubCell"/>
</dbReference>
<dbReference type="PROSITE" id="PS50928">
    <property type="entry name" value="ABC_TM1"/>
    <property type="match status" value="1"/>
</dbReference>
<feature type="transmembrane region" description="Helical" evidence="7">
    <location>
        <begin position="244"/>
        <end position="263"/>
    </location>
</feature>
<dbReference type="PANTHER" id="PTHR32243:SF24">
    <property type="entry name" value="DIACETYLCHITOBIOSE UPTAKE SYSTEM PERMEASE PROTEIN NGCG"/>
    <property type="match status" value="1"/>
</dbReference>
<feature type="transmembrane region" description="Helical" evidence="7">
    <location>
        <begin position="45"/>
        <end position="64"/>
    </location>
</feature>
<evidence type="ECO:0000313" key="9">
    <source>
        <dbReference type="EMBL" id="ODR47962.1"/>
    </source>
</evidence>
<dbReference type="Proteomes" id="UP000094869">
    <property type="component" value="Unassembled WGS sequence"/>
</dbReference>
<gene>
    <name evidence="9" type="ORF">BEI59_21580</name>
    <name evidence="10" type="ORF">BEI63_06130</name>
</gene>
<reference evidence="9 11" key="2">
    <citation type="submission" date="2016-08" db="EMBL/GenBank/DDBJ databases">
        <authorList>
            <person name="Seilhamer J.J."/>
        </authorList>
    </citation>
    <scope>NUCLEOTIDE SEQUENCE [LARGE SCALE GENOMIC DNA]</scope>
    <source>
        <strain evidence="9 11">NML150140-1</strain>
    </source>
</reference>
<dbReference type="Pfam" id="PF00528">
    <property type="entry name" value="BPD_transp_1"/>
    <property type="match status" value="1"/>
</dbReference>
<dbReference type="EMBL" id="MEHD01000014">
    <property type="protein sequence ID" value="ODR59734.1"/>
    <property type="molecule type" value="Genomic_DNA"/>
</dbReference>
<proteinExistence type="inferred from homology"/>
<keyword evidence="5 7" id="KW-1133">Transmembrane helix</keyword>
<dbReference type="OrthoDB" id="9772609at2"/>
<comment type="subcellular location">
    <subcellularLocation>
        <location evidence="1 7">Cell membrane</location>
        <topology evidence="1 7">Multi-pass membrane protein</topology>
    </subcellularLocation>
</comment>
<dbReference type="GO" id="GO:0055085">
    <property type="term" value="P:transmembrane transport"/>
    <property type="evidence" value="ECO:0007669"/>
    <property type="project" value="InterPro"/>
</dbReference>
<feature type="transmembrane region" description="Helical" evidence="7">
    <location>
        <begin position="12"/>
        <end position="33"/>
    </location>
</feature>
<keyword evidence="2 7" id="KW-0813">Transport</keyword>
<evidence type="ECO:0000259" key="8">
    <source>
        <dbReference type="PROSITE" id="PS50928"/>
    </source>
</evidence>
<dbReference type="RefSeq" id="WP_069408392.1">
    <property type="nucleotide sequence ID" value="NZ_DBFYTW010000244.1"/>
</dbReference>
<dbReference type="SUPFAM" id="SSF161098">
    <property type="entry name" value="MetI-like"/>
    <property type="match status" value="1"/>
</dbReference>
<dbReference type="Proteomes" id="UP000094271">
    <property type="component" value="Unassembled WGS sequence"/>
</dbReference>
<dbReference type="CDD" id="cd06261">
    <property type="entry name" value="TM_PBP2"/>
    <property type="match status" value="1"/>
</dbReference>
<reference evidence="10 12" key="1">
    <citation type="submission" date="2016-08" db="EMBL/GenBank/DDBJ databases">
        <title>Characterization of Isolates of Eisenbergiella tayi Derived from Blood Cultures, Using Whole Genome Sequencing.</title>
        <authorList>
            <person name="Bernier A.-M."/>
            <person name="Burdz T."/>
            <person name="Wiebe D."/>
            <person name="Bernard K."/>
        </authorList>
    </citation>
    <scope>NUCLEOTIDE SEQUENCE [LARGE SCALE GENOMIC DNA]</scope>
    <source>
        <strain evidence="10 12">NML120146</strain>
    </source>
</reference>
<feature type="transmembrane region" description="Helical" evidence="7">
    <location>
        <begin position="71"/>
        <end position="95"/>
    </location>
</feature>
<dbReference type="InterPro" id="IPR050901">
    <property type="entry name" value="BP-dep_ABC_trans_perm"/>
</dbReference>
<dbReference type="Gene3D" id="1.10.3720.10">
    <property type="entry name" value="MetI-like"/>
    <property type="match status" value="1"/>
</dbReference>
<evidence type="ECO:0000313" key="10">
    <source>
        <dbReference type="EMBL" id="ODR59734.1"/>
    </source>
</evidence>
<evidence type="ECO:0000256" key="4">
    <source>
        <dbReference type="ARBA" id="ARBA00022692"/>
    </source>
</evidence>
<keyword evidence="6 7" id="KW-0472">Membrane</keyword>
<feature type="transmembrane region" description="Helical" evidence="7">
    <location>
        <begin position="107"/>
        <end position="128"/>
    </location>
</feature>
<evidence type="ECO:0000256" key="3">
    <source>
        <dbReference type="ARBA" id="ARBA00022475"/>
    </source>
</evidence>
<evidence type="ECO:0000313" key="12">
    <source>
        <dbReference type="Proteomes" id="UP000094869"/>
    </source>
</evidence>
<keyword evidence="4 7" id="KW-0812">Transmembrane</keyword>